<proteinExistence type="predicted"/>
<evidence type="ECO:0000256" key="4">
    <source>
        <dbReference type="ARBA" id="ARBA00022737"/>
    </source>
</evidence>
<feature type="compositionally biased region" description="Polar residues" evidence="8">
    <location>
        <begin position="13"/>
        <end position="29"/>
    </location>
</feature>
<feature type="domain" description="TRASH" evidence="9">
    <location>
        <begin position="503"/>
        <end position="538"/>
    </location>
</feature>
<organism evidence="10 11">
    <name type="scientific">Popillia japonica</name>
    <name type="common">Japanese beetle</name>
    <dbReference type="NCBI Taxonomy" id="7064"/>
    <lineage>
        <taxon>Eukaryota</taxon>
        <taxon>Metazoa</taxon>
        <taxon>Ecdysozoa</taxon>
        <taxon>Arthropoda</taxon>
        <taxon>Hexapoda</taxon>
        <taxon>Insecta</taxon>
        <taxon>Pterygota</taxon>
        <taxon>Neoptera</taxon>
        <taxon>Endopterygota</taxon>
        <taxon>Coleoptera</taxon>
        <taxon>Polyphaga</taxon>
        <taxon>Scarabaeiformia</taxon>
        <taxon>Scarabaeidae</taxon>
        <taxon>Rutelinae</taxon>
        <taxon>Popillia</taxon>
    </lineage>
</organism>
<feature type="domain" description="TRASH" evidence="9">
    <location>
        <begin position="425"/>
        <end position="464"/>
    </location>
</feature>
<evidence type="ECO:0000256" key="5">
    <source>
        <dbReference type="ARBA" id="ARBA00022771"/>
    </source>
</evidence>
<dbReference type="Proteomes" id="UP001458880">
    <property type="component" value="Unassembled WGS sequence"/>
</dbReference>
<evidence type="ECO:0000313" key="11">
    <source>
        <dbReference type="Proteomes" id="UP001458880"/>
    </source>
</evidence>
<dbReference type="EMBL" id="JASPKY010000100">
    <property type="protein sequence ID" value="KAK9737430.1"/>
    <property type="molecule type" value="Genomic_DNA"/>
</dbReference>
<feature type="domain" description="TRASH" evidence="9">
    <location>
        <begin position="626"/>
        <end position="662"/>
    </location>
</feature>
<dbReference type="PANTHER" id="PTHR45736:SF1">
    <property type="entry name" value="WITHOUT CHILDREN, ISOFORM B"/>
    <property type="match status" value="1"/>
</dbReference>
<sequence>MEMDTEITKENETSSLPPSTSEDLPPNSNQDEDVTDKTLAKLVTHLEIPDEGVALEPSKEKSAGTDTGVTSPDRLELDSQLQETDATEPACTSSADVEPENTETAADSTEAPPVTTADSTKAPLATTADSIENPAVAIADCTEAPSGKTADSMEVSTVDNISSSENTTELLASIESMDVDASGDVEKRDDGSDEQKKSLILDGSDKSSTNQTSLDVDERKEGSNDGNSKGSEVERIESDKSKDISSSNLDVDDDNAMDSTEFVTTDRDNLDKSESIQQHESDPIASESSSSVLENKNTDIIVIPDSSKIAEKDKPATTTTESDELYIVTKTSEKSIQTCMECGTEKKRAEKVIVRDLRVKIFASEGLRSSLPLIDTPEEPKTDDETPKCCECSIPLSVGNVSWNTYNFCNETCLSTFQKAIGTKCVECKSPIQESTLGRYSVRFGRDIKQFCKNSCLLEHKKSQKFCPLCQGAMTVGREYKSYCTKRCFEISTGIKEKVRGACSVCLKERDLEVQYADIDKTLSFCSDPCFVAYKFVNKITAFQCEFCKMYKSNRLHPILFYFETVKHTLCSVDCRKLYIITSRKIVHCAWCNVKKYNFDMILFQHEGSTSILCSLNCYYLYRSGCDFCHKDTKPLFHITTSDGKVHNFCSSVCLSLYKDGLTEQAADDREENTAENGADNVINGSEPPPLHPPLRQVKKIVVVRPRPLPKQRNITTMCKPYQITKSINCRPKESTKSCQTDPHCNKFLLPVPVPIYVPTPACMYSLPVPCPLPIPIPVPVPVFIPTARKSIKGIIKEMNKIKNKVPADPLEAELLMMAEMVAEDKKDESDSESEDEPVAKEATYHSEPEQMDTNNSFGEDVLQMALKMASDFEEPVDLEGAVSATAIAAGPSEDSAQRIGNIMETKRRSIRQARQAKKKHSQTQQVFPPVIPQTDMEKPDANLCLKYTFGVNAWKQWVTTKNLEIQKAKKPSKLFKTEILQLTADELNYSLCLFVKEVRKPNGAEYAPDTIYYLCLGIQQYLYENARIDNIFCDTFYEKFTDCLNEVCQKFSLLYNESQYIVTRVEEEHLWESKQLGAHSPLVLLNTLMFFNTKHFSLTTVAEHLQLSFSHIMKHWKRNPNQPGSRNVLLRFYLPQTAEGPKKKKVYEQQENEENPLRCPVKLYEFYLSKCPESVKTRNDVFYLQPERSCVPDSPVWYSTMALSTEPLEKMLNRVKMVKEINVAILTT</sequence>
<keyword evidence="6" id="KW-0862">Zinc</keyword>
<dbReference type="Pfam" id="PF06467">
    <property type="entry name" value="zf-FCS"/>
    <property type="match status" value="1"/>
</dbReference>
<feature type="compositionally biased region" description="Polar residues" evidence="8">
    <location>
        <begin position="79"/>
        <end position="95"/>
    </location>
</feature>
<feature type="domain" description="TRASH" evidence="9">
    <location>
        <begin position="545"/>
        <end position="583"/>
    </location>
</feature>
<feature type="region of interest" description="Disordered" evidence="8">
    <location>
        <begin position="666"/>
        <end position="690"/>
    </location>
</feature>
<evidence type="ECO:0000256" key="8">
    <source>
        <dbReference type="SAM" id="MobiDB-lite"/>
    </source>
</evidence>
<evidence type="ECO:0000256" key="2">
    <source>
        <dbReference type="ARBA" id="ARBA00022553"/>
    </source>
</evidence>
<gene>
    <name evidence="10" type="ORF">QE152_g10725</name>
</gene>
<keyword evidence="11" id="KW-1185">Reference proteome</keyword>
<dbReference type="Pfam" id="PF12012">
    <property type="entry name" value="DUF3504"/>
    <property type="match status" value="1"/>
</dbReference>
<evidence type="ECO:0000256" key="3">
    <source>
        <dbReference type="ARBA" id="ARBA00022723"/>
    </source>
</evidence>
<feature type="region of interest" description="Disordered" evidence="8">
    <location>
        <begin position="824"/>
        <end position="856"/>
    </location>
</feature>
<keyword evidence="2" id="KW-0597">Phosphoprotein</keyword>
<dbReference type="InterPro" id="IPR018247">
    <property type="entry name" value="EF_Hand_1_Ca_BS"/>
</dbReference>
<evidence type="ECO:0000256" key="1">
    <source>
        <dbReference type="ARBA" id="ARBA00022499"/>
    </source>
</evidence>
<comment type="caution">
    <text evidence="10">The sequence shown here is derived from an EMBL/GenBank/DDBJ whole genome shotgun (WGS) entry which is preliminary data.</text>
</comment>
<dbReference type="InterPro" id="IPR021893">
    <property type="entry name" value="ZMYM2-like_C"/>
</dbReference>
<keyword evidence="5" id="KW-0863">Zinc-finger</keyword>
<evidence type="ECO:0000256" key="7">
    <source>
        <dbReference type="ARBA" id="ARBA00022843"/>
    </source>
</evidence>
<dbReference type="InterPro" id="IPR051284">
    <property type="entry name" value="ZnF_MYMT-QRICH1"/>
</dbReference>
<feature type="region of interest" description="Disordered" evidence="8">
    <location>
        <begin position="1"/>
        <end position="293"/>
    </location>
</feature>
<protein>
    <recommendedName>
        <fullName evidence="9">TRASH domain-containing protein</fullName>
    </recommendedName>
</protein>
<feature type="compositionally biased region" description="Basic and acidic residues" evidence="8">
    <location>
        <begin position="1"/>
        <end position="12"/>
    </location>
</feature>
<evidence type="ECO:0000313" key="10">
    <source>
        <dbReference type="EMBL" id="KAK9737430.1"/>
    </source>
</evidence>
<evidence type="ECO:0000259" key="9">
    <source>
        <dbReference type="SMART" id="SM00746"/>
    </source>
</evidence>
<dbReference type="PANTHER" id="PTHR45736">
    <property type="entry name" value="ZINC FINGER MYM-TYPE PROTEIN"/>
    <property type="match status" value="1"/>
</dbReference>
<evidence type="ECO:0000256" key="6">
    <source>
        <dbReference type="ARBA" id="ARBA00022833"/>
    </source>
</evidence>
<dbReference type="AlphaFoldDB" id="A0AAW1LTX2"/>
<feature type="compositionally biased region" description="Basic and acidic residues" evidence="8">
    <location>
        <begin position="231"/>
        <end position="243"/>
    </location>
</feature>
<keyword evidence="4" id="KW-0677">Repeat</keyword>
<dbReference type="InterPro" id="IPR010507">
    <property type="entry name" value="Znf_MYM"/>
</dbReference>
<keyword evidence="3" id="KW-0479">Metal-binding</keyword>
<feature type="compositionally biased region" description="Basic and acidic residues" evidence="8">
    <location>
        <begin position="184"/>
        <end position="205"/>
    </location>
</feature>
<dbReference type="SMART" id="SM00746">
    <property type="entry name" value="TRASH"/>
    <property type="match status" value="6"/>
</dbReference>
<feature type="domain" description="TRASH" evidence="9">
    <location>
        <begin position="389"/>
        <end position="421"/>
    </location>
</feature>
<name>A0AAW1LTX2_POPJA</name>
<dbReference type="InterPro" id="IPR057926">
    <property type="entry name" value="QRICH1_dom"/>
</dbReference>
<dbReference type="GO" id="GO:0008270">
    <property type="term" value="F:zinc ion binding"/>
    <property type="evidence" value="ECO:0007669"/>
    <property type="project" value="UniProtKB-KW"/>
</dbReference>
<feature type="compositionally biased region" description="Polar residues" evidence="8">
    <location>
        <begin position="154"/>
        <end position="170"/>
    </location>
</feature>
<dbReference type="Pfam" id="PF25561">
    <property type="entry name" value="QRICH1"/>
    <property type="match status" value="1"/>
</dbReference>
<accession>A0AAW1LTX2</accession>
<dbReference type="PROSITE" id="PS00018">
    <property type="entry name" value="EF_HAND_1"/>
    <property type="match status" value="1"/>
</dbReference>
<keyword evidence="1" id="KW-1017">Isopeptide bond</keyword>
<feature type="compositionally biased region" description="Basic and acidic residues" evidence="8">
    <location>
        <begin position="264"/>
        <end position="282"/>
    </location>
</feature>
<feature type="compositionally biased region" description="Basic and acidic residues" evidence="8">
    <location>
        <begin position="838"/>
        <end position="849"/>
    </location>
</feature>
<feature type="domain" description="TRASH" evidence="9">
    <location>
        <begin position="589"/>
        <end position="623"/>
    </location>
</feature>
<reference evidence="10 11" key="1">
    <citation type="journal article" date="2024" name="BMC Genomics">
        <title>De novo assembly and annotation of Popillia japonica's genome with initial clues to its potential as an invasive pest.</title>
        <authorList>
            <person name="Cucini C."/>
            <person name="Boschi S."/>
            <person name="Funari R."/>
            <person name="Cardaioli E."/>
            <person name="Iannotti N."/>
            <person name="Marturano G."/>
            <person name="Paoli F."/>
            <person name="Bruttini M."/>
            <person name="Carapelli A."/>
            <person name="Frati F."/>
            <person name="Nardi F."/>
        </authorList>
    </citation>
    <scope>NUCLEOTIDE SEQUENCE [LARGE SCALE GENOMIC DNA]</scope>
    <source>
        <strain evidence="10">DMR45628</strain>
    </source>
</reference>
<keyword evidence="7" id="KW-0832">Ubl conjugation</keyword>
<dbReference type="InterPro" id="IPR011017">
    <property type="entry name" value="TRASH_dom"/>
</dbReference>